<feature type="chain" id="PRO_5028081635" description="Alpha-2-macroglobulin" evidence="3">
    <location>
        <begin position="22"/>
        <end position="1843"/>
    </location>
</feature>
<accession>A0A6S6SH25</accession>
<dbReference type="Gene3D" id="1.50.10.20">
    <property type="match status" value="1"/>
</dbReference>
<dbReference type="SMART" id="SM01359">
    <property type="entry name" value="A2M_N_2"/>
    <property type="match status" value="1"/>
</dbReference>
<dbReference type="InterPro" id="IPR002890">
    <property type="entry name" value="MG2"/>
</dbReference>
<comment type="similarity">
    <text evidence="1">Belongs to the protease inhibitor I39 (alpha-2-macroglobulin) family. Bacterial alpha-2-macroglobulin subfamily.</text>
</comment>
<dbReference type="InterPro" id="IPR008930">
    <property type="entry name" value="Terpenoid_cyclase/PrenylTrfase"/>
</dbReference>
<dbReference type="Pfam" id="PF01835">
    <property type="entry name" value="MG2"/>
    <property type="match status" value="1"/>
</dbReference>
<dbReference type="GO" id="GO:0005615">
    <property type="term" value="C:extracellular space"/>
    <property type="evidence" value="ECO:0007669"/>
    <property type="project" value="InterPro"/>
</dbReference>
<dbReference type="SMART" id="SM01419">
    <property type="entry name" value="Thiol-ester_cl"/>
    <property type="match status" value="1"/>
</dbReference>
<dbReference type="Pfam" id="PF17972">
    <property type="entry name" value="bMG5"/>
    <property type="match status" value="1"/>
</dbReference>
<feature type="signal peptide" evidence="3">
    <location>
        <begin position="1"/>
        <end position="21"/>
    </location>
</feature>
<evidence type="ECO:0000256" key="2">
    <source>
        <dbReference type="ARBA" id="ARBA00022729"/>
    </source>
</evidence>
<keyword evidence="2 3" id="KW-0732">Signal</keyword>
<dbReference type="Pfam" id="PF07703">
    <property type="entry name" value="A2M_BRD"/>
    <property type="match status" value="1"/>
</dbReference>
<dbReference type="CDD" id="cd02891">
    <property type="entry name" value="A2M_like"/>
    <property type="match status" value="1"/>
</dbReference>
<proteinExistence type="inferred from homology"/>
<evidence type="ECO:0000256" key="1">
    <source>
        <dbReference type="ARBA" id="ARBA00010556"/>
    </source>
</evidence>
<evidence type="ECO:0000259" key="4">
    <source>
        <dbReference type="SMART" id="SM01359"/>
    </source>
</evidence>
<gene>
    <name evidence="6" type="ORF">HELGO_WM31464</name>
</gene>
<reference evidence="6" key="1">
    <citation type="submission" date="2020-01" db="EMBL/GenBank/DDBJ databases">
        <authorList>
            <person name="Meier V. D."/>
            <person name="Meier V D."/>
        </authorList>
    </citation>
    <scope>NUCLEOTIDE SEQUENCE</scope>
    <source>
        <strain evidence="6">HLG_WM_MAG_10</strain>
    </source>
</reference>
<dbReference type="InterPro" id="IPR051802">
    <property type="entry name" value="YfhM-like"/>
</dbReference>
<sequence>MNKTKLSTLFFALALLLGACTTEQKPTQVIYNSSYDAYLSAFTDGEISKKSSIKVAFQEEVTENVNAPIYPNPFSFEPSLKGEAVWSDKQTIEFIPKEDLMSGQIYTATLDLSKLLAEIPADLSNFVFQFKAKDQFINVSPLASTITKDKNNTWMELQGELTTHDAENVERIEQVLTAYHGDTQLEINWQHTNNKNHHFSIQNLQQKPKAYQVTLKLNGEPLNSTTIEEYTFSIPSEGKFGHVKTYRYNEPEQHIVLEFSDVLEAGQNLDGLVQLGGKNLKYAIEDNKIKLFTDGNFSGKKLLEISGEIKSILGKKLGEPLTETITFSETKPQVEWVGDGNIIPKSKIMPVVFKTVNLNAVDVRVIKVRERNIKQFFQVNYIGGDSELKRVGTVVLEKRIPFENKGLDLAEWTNHSLDLADLISPEPGAVYEIALGFRQSYSLYPCESSDREEANYEGLNMMELPENWDSPTYSSSYWDNYEDDYNYGDLENPCSRYYYRPNLVAKRNILASDLGIIAKQGDNGSLFVVNNLQTTAPIKNVDLEFYDYHQELIGTTKTDKEGMARPELAKKPFFLIAKYGDQRGYLRLDDGAALSMSRFDVAGSTYHKGLKGFIYGERGVWRPGDELFLNFILEDKDKTLPANHPVVFTLKDSRGSIIVKKTTTKGVNGVYNFTCQTDADAPTGNYLAMVRVGGAKFSKSIKIEMIKPNRLKMDLDFGVKELSAENKTLEGILTSTWLHGAVAKRLKAKVEVTLSESKTKFVKYSEYVFHDPARKFSPEDKVIFEAALDETGKAKVNANIVASRQGPGMLKANFRMQVFEPGGDFSISQFSMPYHPYKTYVGVRTPKGDEARNMLLTDVKHKIEIVTLDKDGEPVDEEDLVVKLYKLDWKWWFDKNSDAVSSYRGKVYGTEVASGKVSTKNGKGTWELEVKYPDWGRYLVRVSNGKKGHSTGKVFYIDWPGWAGRSTENDPGGATALNFSADQKKYKVGDEITLNIPTGNVGRALVSIENGTKVVEAHWVNTKKGTTQFKFKATKDMAPNAYATVSLLQPHAQTKNDLPIRMYGAIPLSVEDPKTHIVPEMVVPDELRPGQEFAMTVKERRGGPMAYTVAIVDEGLLDLTRFKTPSPWSTFYQREALGVKTWDMYNDVLGAFGGDVKSLLSIGGDAFNANKAGKKPDRFKPVVMYLGPFYLKAGETANHKFTMPNYVGSVRAMVVAANDGAYGSTEKAIPVRQPLMVLGTVPRVLGVDETFQLPVTVFAMKENVKNVEVKIECNGLLEIKGSKSRKMTFNEPGDDLVYFELKTKPRVGTGHVKITVSSGKESAVYETDVNIRNANPRETLVAHETIENNQSWKQTYKPIGMIGTNNGVLEVSSIPAMNLGKRLKYLIRYPYGCVEQTTSSVFPQVYLTSLMDLPQKKKDEINTNIKAGVKRLYRYQNPSGAMAYWPGQKDDLWATNYAGHFMIEAKKAGYSVTTEFMNKWVAFQTSAAQKWTSKGTVSDDLTQAYRLYLLALAGKPDLGSMNRMRLKQTTADAVAARWYLAASYHIAGQKDVAKNLAAKAVLTALPYKGNTGSSTFGSKFRDQALILQALSLMDLRNNASDLVKAITTKLASDDWLNTQETAQALVAMAKFVGEGGVSRDLAFEYRLADGAWQKMTSKKPIWQLDLDGEQAKAVEFKNTSGAVLFARVISDGIPAAMNETESAKGLEVTIEYLDMAGTKLDPTTISQGTDFKAKVSVKNTGGMDYNELAIHQVFPSGWEIHNTRLTGATAGGDKADYLDIRDDRVYTFFDLKKGKTKTFNVLLNASYLGRYYLPALSVEAMYDKTIQARKRGQWVAVNKAATK</sequence>
<dbReference type="SMART" id="SM01360">
    <property type="entry name" value="A2M"/>
    <property type="match status" value="1"/>
</dbReference>
<dbReference type="PANTHER" id="PTHR40094">
    <property type="entry name" value="ALPHA-2-MACROGLOBULIN HOMOLOG"/>
    <property type="match status" value="1"/>
</dbReference>
<organism evidence="6">
    <name type="scientific">uncultured Aureispira sp</name>
    <dbReference type="NCBI Taxonomy" id="1331704"/>
    <lineage>
        <taxon>Bacteria</taxon>
        <taxon>Pseudomonadati</taxon>
        <taxon>Bacteroidota</taxon>
        <taxon>Saprospiria</taxon>
        <taxon>Saprospirales</taxon>
        <taxon>Saprospiraceae</taxon>
        <taxon>Aureispira</taxon>
        <taxon>environmental samples</taxon>
    </lineage>
</organism>
<dbReference type="PANTHER" id="PTHR40094:SF1">
    <property type="entry name" value="UBIQUITIN DOMAIN-CONTAINING PROTEIN"/>
    <property type="match status" value="1"/>
</dbReference>
<dbReference type="InterPro" id="IPR041203">
    <property type="entry name" value="Bact_A2M_MG5"/>
</dbReference>
<evidence type="ECO:0008006" key="7">
    <source>
        <dbReference type="Google" id="ProtNLM"/>
    </source>
</evidence>
<feature type="domain" description="Alpha-2-macroglobulin" evidence="5">
    <location>
        <begin position="1182"/>
        <end position="1271"/>
    </location>
</feature>
<evidence type="ECO:0000259" key="5">
    <source>
        <dbReference type="SMART" id="SM01360"/>
    </source>
</evidence>
<evidence type="ECO:0000313" key="6">
    <source>
        <dbReference type="EMBL" id="CAA6802098.1"/>
    </source>
</evidence>
<evidence type="ECO:0000256" key="3">
    <source>
        <dbReference type="SAM" id="SignalP"/>
    </source>
</evidence>
<dbReference type="EMBL" id="CACVAQ010000072">
    <property type="protein sequence ID" value="CAA6802098.1"/>
    <property type="molecule type" value="Genomic_DNA"/>
</dbReference>
<protein>
    <recommendedName>
        <fullName evidence="7">Alpha-2-macroglobulin</fullName>
    </recommendedName>
</protein>
<dbReference type="Pfam" id="PF17962">
    <property type="entry name" value="bMG6"/>
    <property type="match status" value="1"/>
</dbReference>
<dbReference type="InterPro" id="IPR047565">
    <property type="entry name" value="Alpha-macroglob_thiol-ester_cl"/>
</dbReference>
<dbReference type="Gene3D" id="2.60.40.1930">
    <property type="match status" value="1"/>
</dbReference>
<dbReference type="GO" id="GO:0004866">
    <property type="term" value="F:endopeptidase inhibitor activity"/>
    <property type="evidence" value="ECO:0007669"/>
    <property type="project" value="InterPro"/>
</dbReference>
<feature type="domain" description="Alpha-2-macroglobulin bait region" evidence="4">
    <location>
        <begin position="977"/>
        <end position="1119"/>
    </location>
</feature>
<dbReference type="Pfam" id="PF07678">
    <property type="entry name" value="TED_complement"/>
    <property type="match status" value="1"/>
</dbReference>
<dbReference type="InterPro" id="IPR021868">
    <property type="entry name" value="Alpha_2_Macroglob_MG3"/>
</dbReference>
<dbReference type="Pfam" id="PF11974">
    <property type="entry name" value="bMG3"/>
    <property type="match status" value="1"/>
</dbReference>
<dbReference type="InterPro" id="IPR011625">
    <property type="entry name" value="A2M_N_BRD"/>
</dbReference>
<dbReference type="InterPro" id="IPR001599">
    <property type="entry name" value="Macroglobln_a2"/>
</dbReference>
<dbReference type="PROSITE" id="PS51257">
    <property type="entry name" value="PROKAR_LIPOPROTEIN"/>
    <property type="match status" value="1"/>
</dbReference>
<dbReference type="Pfam" id="PF17973">
    <property type="entry name" value="bMG10"/>
    <property type="match status" value="1"/>
</dbReference>
<dbReference type="InterPro" id="IPR041462">
    <property type="entry name" value="Bact_A2M_MG6"/>
</dbReference>
<name>A0A6S6SH25_9BACT</name>
<dbReference type="InterPro" id="IPR041246">
    <property type="entry name" value="Bact_MG10"/>
</dbReference>
<dbReference type="SUPFAM" id="SSF48239">
    <property type="entry name" value="Terpenoid cyclases/Protein prenyltransferases"/>
    <property type="match status" value="1"/>
</dbReference>
<dbReference type="Pfam" id="PF00207">
    <property type="entry name" value="A2M"/>
    <property type="match status" value="1"/>
</dbReference>
<dbReference type="InterPro" id="IPR011626">
    <property type="entry name" value="Alpha-macroglobulin_TED"/>
</dbReference>